<proteinExistence type="predicted"/>
<keyword evidence="3" id="KW-1185">Reference proteome</keyword>
<keyword evidence="1" id="KW-0812">Transmembrane</keyword>
<dbReference type="EMBL" id="CP003479">
    <property type="protein sequence ID" value="AFI04207.1"/>
    <property type="molecule type" value="Genomic_DNA"/>
</dbReference>
<evidence type="ECO:0000313" key="2">
    <source>
        <dbReference type="EMBL" id="AFI04207.1"/>
    </source>
</evidence>
<accession>I0EMN8</accession>
<dbReference type="AlphaFoldDB" id="I0EMN8"/>
<dbReference type="KEGG" id="hce:HCW_04700"/>
<protein>
    <submittedName>
        <fullName evidence="2">Uncharacterized protein</fullName>
    </submittedName>
</protein>
<dbReference type="Proteomes" id="UP000005010">
    <property type="component" value="Chromosome"/>
</dbReference>
<keyword evidence="1" id="KW-1133">Transmembrane helix</keyword>
<dbReference type="HOGENOM" id="CLU_155797_0_0_7"/>
<dbReference type="RefSeq" id="WP_014661077.1">
    <property type="nucleotide sequence ID" value="NC_017737.1"/>
</dbReference>
<gene>
    <name evidence="2" type="ordered locus">HCW_04700</name>
</gene>
<reference evidence="3" key="1">
    <citation type="submission" date="2012-04" db="EMBL/GenBank/DDBJ databases">
        <title>Complete genome sequence of Helicobacter cetorum strain MIT 00-7128.</title>
        <authorList>
            <person name="Kersulyte D."/>
            <person name="Berg D.E."/>
        </authorList>
    </citation>
    <scope>NUCLEOTIDE SEQUENCE [LARGE SCALE GENOMIC DNA]</scope>
    <source>
        <strain evidence="3">MIT 00-7128</strain>
    </source>
</reference>
<keyword evidence="1" id="KW-0472">Membrane</keyword>
<evidence type="ECO:0000256" key="1">
    <source>
        <dbReference type="SAM" id="Phobius"/>
    </source>
</evidence>
<evidence type="ECO:0000313" key="3">
    <source>
        <dbReference type="Proteomes" id="UP000005010"/>
    </source>
</evidence>
<dbReference type="PATRIC" id="fig|182217.3.peg.1002"/>
<feature type="transmembrane region" description="Helical" evidence="1">
    <location>
        <begin position="6"/>
        <end position="32"/>
    </location>
</feature>
<dbReference type="STRING" id="182217.HCW_04700"/>
<name>I0EMN8_HELC0</name>
<organism evidence="2 3">
    <name type="scientific">Helicobacter cetorum (strain ATCC BAA-429 / MIT 00-7128)</name>
    <dbReference type="NCBI Taxonomy" id="182217"/>
    <lineage>
        <taxon>Bacteria</taxon>
        <taxon>Pseudomonadati</taxon>
        <taxon>Campylobacterota</taxon>
        <taxon>Epsilonproteobacteria</taxon>
        <taxon>Campylobacterales</taxon>
        <taxon>Helicobacteraceae</taxon>
        <taxon>Helicobacter</taxon>
    </lineage>
</organism>
<sequence length="136" mass="15559">MGSLNYYLYLYLGLFICLIPILLLGLALRFALAPTKTKSKANQIPTLESLHQQVKGIKNEKSLRNCQETFIQYFKICPEDKLNLWLEVIQELIASEFFELENAIKFGQDLETTNPNYQQEISNSAGLALKNKEKKG</sequence>